<evidence type="ECO:0000313" key="2">
    <source>
        <dbReference type="Proteomes" id="UP000481033"/>
    </source>
</evidence>
<dbReference type="Gene3D" id="2.160.20.80">
    <property type="entry name" value="E3 ubiquitin-protein ligase SopA"/>
    <property type="match status" value="1"/>
</dbReference>
<proteinExistence type="predicted"/>
<protein>
    <submittedName>
        <fullName evidence="1">Pentapeptide repeat-containing protein</fullName>
    </submittedName>
</protein>
<dbReference type="Proteomes" id="UP000481033">
    <property type="component" value="Unassembled WGS sequence"/>
</dbReference>
<dbReference type="RefSeq" id="WP_163698057.1">
    <property type="nucleotide sequence ID" value="NZ_QXHD01000004.1"/>
</dbReference>
<evidence type="ECO:0000313" key="1">
    <source>
        <dbReference type="EMBL" id="NEZ56113.1"/>
    </source>
</evidence>
<organism evidence="1 2">
    <name type="scientific">Adonisia turfae CCMR0081</name>
    <dbReference type="NCBI Taxonomy" id="2292702"/>
    <lineage>
        <taxon>Bacteria</taxon>
        <taxon>Bacillati</taxon>
        <taxon>Cyanobacteriota</taxon>
        <taxon>Adonisia</taxon>
        <taxon>Adonisia turfae</taxon>
    </lineage>
</organism>
<reference evidence="1 2" key="1">
    <citation type="journal article" date="2020" name="Microb. Ecol.">
        <title>Ecogenomics of the Marine Benthic Filamentous Cyanobacterium Adonisia.</title>
        <authorList>
            <person name="Walter J.M."/>
            <person name="Coutinho F.H."/>
            <person name="Leomil L."/>
            <person name="Hargreaves P.I."/>
            <person name="Campeao M.E."/>
            <person name="Vieira V.V."/>
            <person name="Silva B.S."/>
            <person name="Fistarol G.O."/>
            <person name="Salomon P.S."/>
            <person name="Sawabe T."/>
            <person name="Mino S."/>
            <person name="Hosokawa M."/>
            <person name="Miyashita H."/>
            <person name="Maruyama F."/>
            <person name="van Verk M.C."/>
            <person name="Dutilh B.E."/>
            <person name="Thompson C.C."/>
            <person name="Thompson F.L."/>
        </authorList>
    </citation>
    <scope>NUCLEOTIDE SEQUENCE [LARGE SCALE GENOMIC DNA]</scope>
    <source>
        <strain evidence="1 2">CCMR0081</strain>
    </source>
</reference>
<dbReference type="InterPro" id="IPR001646">
    <property type="entry name" value="5peptide_repeat"/>
</dbReference>
<accession>A0A6M0RJY9</accession>
<dbReference type="PANTHER" id="PTHR14136">
    <property type="entry name" value="BTB_POZ DOMAIN-CONTAINING PROTEIN KCTD9"/>
    <property type="match status" value="1"/>
</dbReference>
<dbReference type="EMBL" id="QXHD01000004">
    <property type="protein sequence ID" value="NEZ56113.1"/>
    <property type="molecule type" value="Genomic_DNA"/>
</dbReference>
<dbReference type="InterPro" id="IPR051082">
    <property type="entry name" value="Pentapeptide-BTB/POZ_domain"/>
</dbReference>
<keyword evidence="2" id="KW-1185">Reference proteome</keyword>
<dbReference type="PANTHER" id="PTHR14136:SF17">
    <property type="entry name" value="BTB_POZ DOMAIN-CONTAINING PROTEIN KCTD9"/>
    <property type="match status" value="1"/>
</dbReference>
<name>A0A6M0RJY9_9CYAN</name>
<comment type="caution">
    <text evidence="1">The sequence shown here is derived from an EMBL/GenBank/DDBJ whole genome shotgun (WGS) entry which is preliminary data.</text>
</comment>
<dbReference type="Pfam" id="PF13599">
    <property type="entry name" value="Pentapeptide_4"/>
    <property type="match status" value="1"/>
</dbReference>
<sequence length="110" mass="12003">MKLFRVLLTTAIILLVLQAETPLRVVALRATKNCSGCRLKGVRIQHADLTGADLSNADLRWAQLDSVNLNHANLQGANLRHARLYNVTTKGTNFCGAVLMDAVKGYCSQP</sequence>
<dbReference type="AlphaFoldDB" id="A0A6M0RJY9"/>
<gene>
    <name evidence="1" type="ORF">DXZ20_10595</name>
</gene>
<dbReference type="SUPFAM" id="SSF141571">
    <property type="entry name" value="Pentapeptide repeat-like"/>
    <property type="match status" value="1"/>
</dbReference>